<evidence type="ECO:0000256" key="7">
    <source>
        <dbReference type="PROSITE-ProRule" id="PRU00473"/>
    </source>
</evidence>
<keyword evidence="10" id="KW-0282">Flagellum</keyword>
<comment type="similarity">
    <text evidence="2">Belongs to the MotB family.</text>
</comment>
<comment type="caution">
    <text evidence="10">The sequence shown here is derived from an EMBL/GenBank/DDBJ whole genome shotgun (WGS) entry which is preliminary data.</text>
</comment>
<dbReference type="AlphaFoldDB" id="A0A1C0YW17"/>
<protein>
    <submittedName>
        <fullName evidence="10">Flagellar motor protein MotB</fullName>
    </submittedName>
</protein>
<dbReference type="Pfam" id="PF00691">
    <property type="entry name" value="OmpA"/>
    <property type="match status" value="1"/>
</dbReference>
<dbReference type="SUPFAM" id="SSF103088">
    <property type="entry name" value="OmpA-like"/>
    <property type="match status" value="1"/>
</dbReference>
<evidence type="ECO:0000256" key="8">
    <source>
        <dbReference type="SAM" id="Phobius"/>
    </source>
</evidence>
<gene>
    <name evidence="10" type="ORF">A6K76_09290</name>
</gene>
<dbReference type="PROSITE" id="PS51123">
    <property type="entry name" value="OMPA_2"/>
    <property type="match status" value="1"/>
</dbReference>
<dbReference type="InterPro" id="IPR006665">
    <property type="entry name" value="OmpA-like"/>
</dbReference>
<keyword evidence="10" id="KW-0969">Cilium</keyword>
<reference evidence="10 11" key="1">
    <citation type="submission" date="2016-07" db="EMBL/GenBank/DDBJ databases">
        <title>Caryophanon latum genome sequencing.</title>
        <authorList>
            <person name="Verma A."/>
            <person name="Pal Y."/>
            <person name="Krishnamurthi S."/>
        </authorList>
    </citation>
    <scope>NUCLEOTIDE SEQUENCE [LARGE SCALE GENOMIC DNA]</scope>
    <source>
        <strain evidence="10 11">DSM 14151</strain>
    </source>
</reference>
<evidence type="ECO:0000256" key="4">
    <source>
        <dbReference type="ARBA" id="ARBA00022692"/>
    </source>
</evidence>
<name>A0A1C0YW17_9BACL</name>
<evidence type="ECO:0000256" key="6">
    <source>
        <dbReference type="ARBA" id="ARBA00023136"/>
    </source>
</evidence>
<dbReference type="GO" id="GO:0005886">
    <property type="term" value="C:plasma membrane"/>
    <property type="evidence" value="ECO:0007669"/>
    <property type="project" value="UniProtKB-SubCell"/>
</dbReference>
<feature type="transmembrane region" description="Helical" evidence="8">
    <location>
        <begin position="21"/>
        <end position="42"/>
    </location>
</feature>
<dbReference type="PANTHER" id="PTHR30329:SF21">
    <property type="entry name" value="LIPOPROTEIN YIAD-RELATED"/>
    <property type="match status" value="1"/>
</dbReference>
<comment type="subcellular location">
    <subcellularLocation>
        <location evidence="1">Cell membrane</location>
        <topology evidence="1">Single-pass membrane protein</topology>
    </subcellularLocation>
</comment>
<evidence type="ECO:0000259" key="9">
    <source>
        <dbReference type="PROSITE" id="PS51123"/>
    </source>
</evidence>
<evidence type="ECO:0000256" key="1">
    <source>
        <dbReference type="ARBA" id="ARBA00004162"/>
    </source>
</evidence>
<dbReference type="Gene3D" id="3.30.1330.60">
    <property type="entry name" value="OmpA-like domain"/>
    <property type="match status" value="1"/>
</dbReference>
<feature type="domain" description="OmpA-like" evidence="9">
    <location>
        <begin position="123"/>
        <end position="246"/>
    </location>
</feature>
<dbReference type="Proteomes" id="UP000093482">
    <property type="component" value="Unassembled WGS sequence"/>
</dbReference>
<dbReference type="InterPro" id="IPR036737">
    <property type="entry name" value="OmpA-like_sf"/>
</dbReference>
<dbReference type="RefSeq" id="WP_066463473.1">
    <property type="nucleotide sequence ID" value="NZ_MATO01000029.1"/>
</dbReference>
<evidence type="ECO:0000256" key="2">
    <source>
        <dbReference type="ARBA" id="ARBA00008914"/>
    </source>
</evidence>
<dbReference type="InterPro" id="IPR025713">
    <property type="entry name" value="MotB-like_N_dom"/>
</dbReference>
<evidence type="ECO:0000313" key="11">
    <source>
        <dbReference type="Proteomes" id="UP000093482"/>
    </source>
</evidence>
<evidence type="ECO:0000256" key="3">
    <source>
        <dbReference type="ARBA" id="ARBA00022475"/>
    </source>
</evidence>
<dbReference type="OrthoDB" id="9815217at2"/>
<keyword evidence="4 8" id="KW-0812">Transmembrane</keyword>
<accession>A0A1C0YW17</accession>
<keyword evidence="10" id="KW-0966">Cell projection</keyword>
<dbReference type="Pfam" id="PF13677">
    <property type="entry name" value="MotB_plug"/>
    <property type="match status" value="1"/>
</dbReference>
<evidence type="ECO:0000313" key="10">
    <source>
        <dbReference type="EMBL" id="OCS91362.1"/>
    </source>
</evidence>
<keyword evidence="5 8" id="KW-1133">Transmembrane helix</keyword>
<dbReference type="InterPro" id="IPR050330">
    <property type="entry name" value="Bact_OuterMem_StrucFunc"/>
</dbReference>
<organism evidence="10 11">
    <name type="scientific">Caryophanon latum</name>
    <dbReference type="NCBI Taxonomy" id="33977"/>
    <lineage>
        <taxon>Bacteria</taxon>
        <taxon>Bacillati</taxon>
        <taxon>Bacillota</taxon>
        <taxon>Bacilli</taxon>
        <taxon>Bacillales</taxon>
        <taxon>Caryophanaceae</taxon>
        <taxon>Caryophanon</taxon>
    </lineage>
</organism>
<keyword evidence="6 7" id="KW-0472">Membrane</keyword>
<dbReference type="NCBIfam" id="NF005831">
    <property type="entry name" value="PRK07734.1"/>
    <property type="match status" value="1"/>
</dbReference>
<proteinExistence type="inferred from homology"/>
<dbReference type="CDD" id="cd07185">
    <property type="entry name" value="OmpA_C-like"/>
    <property type="match status" value="1"/>
</dbReference>
<keyword evidence="11" id="KW-1185">Reference proteome</keyword>
<evidence type="ECO:0000256" key="5">
    <source>
        <dbReference type="ARBA" id="ARBA00022989"/>
    </source>
</evidence>
<sequence length="265" mass="29457">MAKRHKKHKHEDHVDESWLVPYADILTLLLALFIVLFASSTVDQKKLNEMSTVFNSIFMGGESVMEYPSPVEPMETDTTIKKQENSQAAYNMDQKELQEIQANVDNFIAVNELEGSLETTMTDEGLLVTIRDGVLFAPASATIAADNRQLANELSELLVFDPARNVVITGHTDNVPINSPAFESNWELSVMRAVNFLKLLIDSNPALDPLHFSAKGYGEYHPIADNGTAEGRSKNRRVEVLVQQRVLEDGTQIEVESDTTPPATN</sequence>
<keyword evidence="3" id="KW-1003">Cell membrane</keyword>
<dbReference type="EMBL" id="MATO01000029">
    <property type="protein sequence ID" value="OCS91362.1"/>
    <property type="molecule type" value="Genomic_DNA"/>
</dbReference>
<dbReference type="PANTHER" id="PTHR30329">
    <property type="entry name" value="STATOR ELEMENT OF FLAGELLAR MOTOR COMPLEX"/>
    <property type="match status" value="1"/>
</dbReference>